<evidence type="ECO:0000256" key="1">
    <source>
        <dbReference type="SAM" id="Phobius"/>
    </source>
</evidence>
<keyword evidence="1" id="KW-1133">Transmembrane helix</keyword>
<evidence type="ECO:0000313" key="2">
    <source>
        <dbReference type="EMBL" id="MDA1360939.1"/>
    </source>
</evidence>
<evidence type="ECO:0000313" key="3">
    <source>
        <dbReference type="Proteomes" id="UP001146067"/>
    </source>
</evidence>
<keyword evidence="1" id="KW-0472">Membrane</keyword>
<sequence length="137" mass="14670">MVRRLARIALVAVLMVGVVAMHSWGHRGHGDEAEPETAAAAMHHHAGMVHHDAAEPDPDSDEDPSGLLSLLGFMVCGGVILRAAVSILRPLITRVLSLIAVPTSAIEAAPVRTRQWPPPLRPSPTSLLLNRIVVLRI</sequence>
<comment type="caution">
    <text evidence="2">The sequence shown here is derived from an EMBL/GenBank/DDBJ whole genome shotgun (WGS) entry which is preliminary data.</text>
</comment>
<protein>
    <submittedName>
        <fullName evidence="2">Uncharacterized protein</fullName>
    </submittedName>
</protein>
<dbReference type="RefSeq" id="WP_270110901.1">
    <property type="nucleotide sequence ID" value="NZ_JAPZVP010000011.1"/>
</dbReference>
<dbReference type="AlphaFoldDB" id="A0A9X3PAC4"/>
<keyword evidence="3" id="KW-1185">Reference proteome</keyword>
<dbReference type="Proteomes" id="UP001146067">
    <property type="component" value="Unassembled WGS sequence"/>
</dbReference>
<reference evidence="2" key="1">
    <citation type="submission" date="2022-12" db="EMBL/GenBank/DDBJ databases">
        <title>Gycomyces niveus sp.nov.,a novel actinomycete isolated from soil in Shouguan.</title>
        <authorList>
            <person name="Yang X."/>
        </authorList>
    </citation>
    <scope>NUCLEOTIDE SEQUENCE</scope>
    <source>
        <strain evidence="2">NEAU-A15</strain>
    </source>
</reference>
<dbReference type="EMBL" id="JAPZVP010000011">
    <property type="protein sequence ID" value="MDA1360939.1"/>
    <property type="molecule type" value="Genomic_DNA"/>
</dbReference>
<feature type="transmembrane region" description="Helical" evidence="1">
    <location>
        <begin position="7"/>
        <end position="25"/>
    </location>
</feature>
<gene>
    <name evidence="2" type="ORF">O1R50_15010</name>
</gene>
<proteinExistence type="predicted"/>
<keyword evidence="1" id="KW-0812">Transmembrane</keyword>
<accession>A0A9X3PAC4</accession>
<name>A0A9X3PAC4_9ACTN</name>
<feature type="transmembrane region" description="Helical" evidence="1">
    <location>
        <begin position="67"/>
        <end position="88"/>
    </location>
</feature>
<organism evidence="2 3">
    <name type="scientific">Glycomyces luteolus</name>
    <dbReference type="NCBI Taxonomy" id="2670330"/>
    <lineage>
        <taxon>Bacteria</taxon>
        <taxon>Bacillati</taxon>
        <taxon>Actinomycetota</taxon>
        <taxon>Actinomycetes</taxon>
        <taxon>Glycomycetales</taxon>
        <taxon>Glycomycetaceae</taxon>
        <taxon>Glycomyces</taxon>
    </lineage>
</organism>